<dbReference type="AlphaFoldDB" id="A0AAV2VK24"/>
<protein>
    <submittedName>
        <fullName evidence="1">Uncharacterized protein</fullName>
    </submittedName>
</protein>
<dbReference type="Proteomes" id="UP000018211">
    <property type="component" value="Unassembled WGS sequence"/>
</dbReference>
<dbReference type="RefSeq" id="WP_022610664.1">
    <property type="nucleotide sequence ID" value="NZ_LK391965.1"/>
</dbReference>
<dbReference type="EMBL" id="CAOF01000041">
    <property type="protein sequence ID" value="CCO45037.1"/>
    <property type="molecule type" value="Genomic_DNA"/>
</dbReference>
<organism evidence="1 2">
    <name type="scientific">Vibrio nigripulchritudo SOn1</name>
    <dbReference type="NCBI Taxonomy" id="1238450"/>
    <lineage>
        <taxon>Bacteria</taxon>
        <taxon>Pseudomonadati</taxon>
        <taxon>Pseudomonadota</taxon>
        <taxon>Gammaproteobacteria</taxon>
        <taxon>Vibrionales</taxon>
        <taxon>Vibrionaceae</taxon>
        <taxon>Vibrio</taxon>
    </lineage>
</organism>
<reference evidence="1 2" key="1">
    <citation type="journal article" date="2013" name="ISME J.">
        <title>Comparative genomics of pathogenic lineages of Vibrio nigripulchritudo identifies virulence-associated traits.</title>
        <authorList>
            <person name="Goudenege D."/>
            <person name="Labreuche Y."/>
            <person name="Krin E."/>
            <person name="Ansquer D."/>
            <person name="Mangenot S."/>
            <person name="Calteau A."/>
            <person name="Medigue C."/>
            <person name="Mazel D."/>
            <person name="Polz M.F."/>
            <person name="Le Roux F."/>
        </authorList>
    </citation>
    <scope>NUCLEOTIDE SEQUENCE [LARGE SCALE GENOMIC DNA]</scope>
    <source>
        <strain evidence="1 2">SOn1</strain>
    </source>
</reference>
<name>A0AAV2VK24_9VIBR</name>
<comment type="caution">
    <text evidence="1">The sequence shown here is derived from an EMBL/GenBank/DDBJ whole genome shotgun (WGS) entry which is preliminary data.</text>
</comment>
<sequence>MKIFQFIKSLFANETQKAKLHEFYAPNDIRALALQAQQNYRANPNKLANRKNITAIVNAFHALHSNLSEQPHDNYFFGNLIKDHQNGYTCMDTAVKLTLELIDNPKDLYCAQCDYFSRNLEVILRDYSFKSPPEKIISPYLNEIGDVAYGGI</sequence>
<evidence type="ECO:0000313" key="1">
    <source>
        <dbReference type="EMBL" id="CCO45037.1"/>
    </source>
</evidence>
<accession>A0AAV2VK24</accession>
<evidence type="ECO:0000313" key="2">
    <source>
        <dbReference type="Proteomes" id="UP000018211"/>
    </source>
</evidence>
<proteinExistence type="predicted"/>
<gene>
    <name evidence="1" type="ORF">VIBNISOn1_1350001</name>
</gene>